<keyword evidence="2" id="KW-0472">Membrane</keyword>
<evidence type="ECO:0008006" key="5">
    <source>
        <dbReference type="Google" id="ProtNLM"/>
    </source>
</evidence>
<name>A0ABY3UM33_9MYCO</name>
<dbReference type="EMBL" id="CP092427">
    <property type="protein sequence ID" value="ULP39366.1"/>
    <property type="molecule type" value="Genomic_DNA"/>
</dbReference>
<sequence>MGPVLGLSLTATEVVWALVDETARTVADHDAVEWDADSAIAEAAARGAHALARACGLEVDRVRLVWTPDARDDGMRLRAHLDSHGIDTEAVPLTCATRVLVDPGQSDMPPLVALAYGAALAEVEPSEAITVALPRQTPARRPRRRTRVVAAALGVAAAAAVGAVFLTAGSVPQIEPAASAVAPAAGADPGWVSVTAPADGASEPLRKIVTHPSEASSPASSGYVPWAAPVAAAPVAAAPVVAPVIAAPVVAAPVIEAPEAVPAAEALSAARPAPEAAPAAAAVPGPEALPVPEAAEPHLPAAEQQHLPGAEPVVAPLPGPDVAAPTVPDSEMTVPVNVFTALP</sequence>
<gene>
    <name evidence="3" type="ORF">MJO55_13730</name>
</gene>
<evidence type="ECO:0000256" key="2">
    <source>
        <dbReference type="SAM" id="Phobius"/>
    </source>
</evidence>
<reference evidence="3" key="1">
    <citation type="submission" date="2022-08" db="EMBL/GenBank/DDBJ databases">
        <title>Whole genome sequencing of non-tuberculosis mycobacteria type-strains.</title>
        <authorList>
            <person name="Igarashi Y."/>
            <person name="Osugi A."/>
            <person name="Mitarai S."/>
        </authorList>
    </citation>
    <scope>NUCLEOTIDE SEQUENCE</scope>
    <source>
        <strain evidence="3">JCM 16372</strain>
    </source>
</reference>
<feature type="transmembrane region" description="Helical" evidence="2">
    <location>
        <begin position="148"/>
        <end position="168"/>
    </location>
</feature>
<keyword evidence="2" id="KW-1133">Transmembrane helix</keyword>
<evidence type="ECO:0000256" key="1">
    <source>
        <dbReference type="SAM" id="MobiDB-lite"/>
    </source>
</evidence>
<protein>
    <recommendedName>
        <fullName evidence="5">FHA domain-containing protein</fullName>
    </recommendedName>
</protein>
<feature type="region of interest" description="Disordered" evidence="1">
    <location>
        <begin position="310"/>
        <end position="329"/>
    </location>
</feature>
<dbReference type="Proteomes" id="UP001055159">
    <property type="component" value="Chromosome"/>
</dbReference>
<proteinExistence type="predicted"/>
<keyword evidence="2" id="KW-0812">Transmembrane</keyword>
<keyword evidence="4" id="KW-1185">Reference proteome</keyword>
<evidence type="ECO:0000313" key="3">
    <source>
        <dbReference type="EMBL" id="ULP39366.1"/>
    </source>
</evidence>
<evidence type="ECO:0000313" key="4">
    <source>
        <dbReference type="Proteomes" id="UP001055159"/>
    </source>
</evidence>
<accession>A0ABY3UM33</accession>
<organism evidence="3 4">
    <name type="scientific">Mycolicibacterium rufum</name>
    <dbReference type="NCBI Taxonomy" id="318424"/>
    <lineage>
        <taxon>Bacteria</taxon>
        <taxon>Bacillati</taxon>
        <taxon>Actinomycetota</taxon>
        <taxon>Actinomycetes</taxon>
        <taxon>Mycobacteriales</taxon>
        <taxon>Mycobacteriaceae</taxon>
        <taxon>Mycolicibacterium</taxon>
    </lineage>
</organism>
<dbReference type="RefSeq" id="WP_043409143.1">
    <property type="nucleotide sequence ID" value="NZ_CP092427.2"/>
</dbReference>